<evidence type="ECO:0000313" key="6">
    <source>
        <dbReference type="Proteomes" id="UP000535937"/>
    </source>
</evidence>
<dbReference type="Pfam" id="PF02785">
    <property type="entry name" value="Biotin_carb_C"/>
    <property type="match status" value="1"/>
</dbReference>
<keyword evidence="2" id="KW-0547">Nucleotide-binding</keyword>
<evidence type="ECO:0000256" key="3">
    <source>
        <dbReference type="ARBA" id="ARBA00022840"/>
    </source>
</evidence>
<evidence type="ECO:0000256" key="2">
    <source>
        <dbReference type="ARBA" id="ARBA00022741"/>
    </source>
</evidence>
<dbReference type="PANTHER" id="PTHR45007:SF1">
    <property type="entry name" value="CARBOXYLASE, PUTATIVE (AFU_ORTHOLOGUE AFUA_5G07570)-RELATED"/>
    <property type="match status" value="1"/>
</dbReference>
<organism evidence="5 6">
    <name type="scientific">Microbulbifer rhizosphaerae</name>
    <dbReference type="NCBI Taxonomy" id="1562603"/>
    <lineage>
        <taxon>Bacteria</taxon>
        <taxon>Pseudomonadati</taxon>
        <taxon>Pseudomonadota</taxon>
        <taxon>Gammaproteobacteria</taxon>
        <taxon>Cellvibrionales</taxon>
        <taxon>Microbulbiferaceae</taxon>
        <taxon>Microbulbifer</taxon>
    </lineage>
</organism>
<evidence type="ECO:0000313" key="5">
    <source>
        <dbReference type="EMBL" id="MBB3062917.1"/>
    </source>
</evidence>
<dbReference type="InterPro" id="IPR011764">
    <property type="entry name" value="Biotin_carboxylation_dom"/>
</dbReference>
<dbReference type="SUPFAM" id="SSF51246">
    <property type="entry name" value="Rudiment single hybrid motif"/>
    <property type="match status" value="1"/>
</dbReference>
<feature type="domain" description="Biotin carboxylation" evidence="4">
    <location>
        <begin position="1"/>
        <end position="56"/>
    </location>
</feature>
<reference evidence="5 6" key="1">
    <citation type="submission" date="2020-08" db="EMBL/GenBank/DDBJ databases">
        <title>Genomic Encyclopedia of Type Strains, Phase III (KMG-III): the genomes of soil and plant-associated and newly described type strains.</title>
        <authorList>
            <person name="Whitman W."/>
        </authorList>
    </citation>
    <scope>NUCLEOTIDE SEQUENCE [LARGE SCALE GENOMIC DNA]</scope>
    <source>
        <strain evidence="5 6">CECT 8799</strain>
    </source>
</reference>
<dbReference type="GO" id="GO:0005524">
    <property type="term" value="F:ATP binding"/>
    <property type="evidence" value="ECO:0007669"/>
    <property type="project" value="UniProtKB-KW"/>
</dbReference>
<dbReference type="Gene3D" id="3.30.470.20">
    <property type="entry name" value="ATP-grasp fold, B domain"/>
    <property type="match status" value="1"/>
</dbReference>
<keyword evidence="1" id="KW-0436">Ligase</keyword>
<keyword evidence="5" id="KW-0670">Pyruvate</keyword>
<dbReference type="Proteomes" id="UP000535937">
    <property type="component" value="Unassembled WGS sequence"/>
</dbReference>
<dbReference type="RefSeq" id="WP_343057518.1">
    <property type="nucleotide sequence ID" value="NZ_JACHWZ010000021.1"/>
</dbReference>
<keyword evidence="3" id="KW-0067">ATP-binding</keyword>
<protein>
    <submittedName>
        <fullName evidence="5">Pyruvate carboxylase</fullName>
    </submittedName>
</protein>
<dbReference type="GO" id="GO:0016874">
    <property type="term" value="F:ligase activity"/>
    <property type="evidence" value="ECO:0007669"/>
    <property type="project" value="UniProtKB-KW"/>
</dbReference>
<evidence type="ECO:0000259" key="4">
    <source>
        <dbReference type="PROSITE" id="PS50979"/>
    </source>
</evidence>
<dbReference type="AlphaFoldDB" id="A0A7W4WFN7"/>
<accession>A0A7W4WFN7</accession>
<keyword evidence="6" id="KW-1185">Reference proteome</keyword>
<dbReference type="EMBL" id="JACHWZ010000021">
    <property type="protein sequence ID" value="MBB3062917.1"/>
    <property type="molecule type" value="Genomic_DNA"/>
</dbReference>
<name>A0A7W4WFN7_9GAMM</name>
<dbReference type="PANTHER" id="PTHR45007">
    <property type="entry name" value="CARBOXYLASE, PUTATIVE (AFU_ORTHOLOGUE AFUA_5G07570)-RELATED"/>
    <property type="match status" value="1"/>
</dbReference>
<dbReference type="InterPro" id="IPR005482">
    <property type="entry name" value="Biotin_COase_C"/>
</dbReference>
<comment type="caution">
    <text evidence="5">The sequence shown here is derived from an EMBL/GenBank/DDBJ whole genome shotgun (WGS) entry which is preliminary data.</text>
</comment>
<proteinExistence type="predicted"/>
<gene>
    <name evidence="5" type="ORF">FHS09_003767</name>
</gene>
<dbReference type="InterPro" id="IPR011054">
    <property type="entry name" value="Rudment_hybrid_motif"/>
</dbReference>
<sequence length="83" mass="9485">MWSLQWEEALNRAERALNDMRLQGIRTTAPYYRQILQHPDFRAGSFDTSFVDQHPELLEYSERSRPEDVALAIAAAIAAHAGL</sequence>
<evidence type="ECO:0000256" key="1">
    <source>
        <dbReference type="ARBA" id="ARBA00022598"/>
    </source>
</evidence>
<dbReference type="SMART" id="SM00878">
    <property type="entry name" value="Biotin_carb_C"/>
    <property type="match status" value="1"/>
</dbReference>
<dbReference type="PROSITE" id="PS50979">
    <property type="entry name" value="BC"/>
    <property type="match status" value="1"/>
</dbReference>